<comment type="caution">
    <text evidence="1">The sequence shown here is derived from an EMBL/GenBank/DDBJ whole genome shotgun (WGS) entry which is preliminary data.</text>
</comment>
<dbReference type="Proteomes" id="UP000257109">
    <property type="component" value="Unassembled WGS sequence"/>
</dbReference>
<gene>
    <name evidence="1" type="ORF">CR513_44021</name>
</gene>
<evidence type="ECO:0000313" key="2">
    <source>
        <dbReference type="Proteomes" id="UP000257109"/>
    </source>
</evidence>
<name>A0A371FCL4_MUCPR</name>
<organism evidence="1 2">
    <name type="scientific">Mucuna pruriens</name>
    <name type="common">Velvet bean</name>
    <name type="synonym">Dolichos pruriens</name>
    <dbReference type="NCBI Taxonomy" id="157652"/>
    <lineage>
        <taxon>Eukaryota</taxon>
        <taxon>Viridiplantae</taxon>
        <taxon>Streptophyta</taxon>
        <taxon>Embryophyta</taxon>
        <taxon>Tracheophyta</taxon>
        <taxon>Spermatophyta</taxon>
        <taxon>Magnoliopsida</taxon>
        <taxon>eudicotyledons</taxon>
        <taxon>Gunneridae</taxon>
        <taxon>Pentapetalae</taxon>
        <taxon>rosids</taxon>
        <taxon>fabids</taxon>
        <taxon>Fabales</taxon>
        <taxon>Fabaceae</taxon>
        <taxon>Papilionoideae</taxon>
        <taxon>50 kb inversion clade</taxon>
        <taxon>NPAAA clade</taxon>
        <taxon>indigoferoid/millettioid clade</taxon>
        <taxon>Phaseoleae</taxon>
        <taxon>Mucuna</taxon>
    </lineage>
</organism>
<proteinExistence type="predicted"/>
<dbReference type="EMBL" id="QJKJ01009643">
    <property type="protein sequence ID" value="RDX76035.1"/>
    <property type="molecule type" value="Genomic_DNA"/>
</dbReference>
<sequence>MTMRNIFSMLLEIPMMKQEETGTWTAVAVITWQKIGACSRILITLTQSQSSIEKQHHGGVKRKRHRHGGWRQKNILLTLNLKENLLSIDQMMDKGYALHFEGDIYIVLFISKEIYIQFMTTTTKGRRLPKLKWRKEIKKLMIHGYGIEDLAISTLKPVKDVFLGSNTSYRFQLMESQRLVGAGPY</sequence>
<feature type="non-terminal residue" evidence="1">
    <location>
        <position position="1"/>
    </location>
</feature>
<evidence type="ECO:0000313" key="1">
    <source>
        <dbReference type="EMBL" id="RDX76035.1"/>
    </source>
</evidence>
<reference evidence="1" key="1">
    <citation type="submission" date="2018-05" db="EMBL/GenBank/DDBJ databases">
        <title>Draft genome of Mucuna pruriens seed.</title>
        <authorList>
            <person name="Nnadi N.E."/>
            <person name="Vos R."/>
            <person name="Hasami M.H."/>
            <person name="Devisetty U.K."/>
            <person name="Aguiy J.C."/>
        </authorList>
    </citation>
    <scope>NUCLEOTIDE SEQUENCE [LARGE SCALE GENOMIC DNA]</scope>
    <source>
        <strain evidence="1">JCA_2017</strain>
    </source>
</reference>
<keyword evidence="2" id="KW-1185">Reference proteome</keyword>
<dbReference type="AlphaFoldDB" id="A0A371FCL4"/>
<accession>A0A371FCL4</accession>
<protein>
    <submittedName>
        <fullName evidence="1">Uncharacterized protein</fullName>
    </submittedName>
</protein>